<feature type="transmembrane region" description="Helical" evidence="6">
    <location>
        <begin position="355"/>
        <end position="377"/>
    </location>
</feature>
<keyword evidence="4 6" id="KW-1133">Transmembrane helix</keyword>
<organism evidence="7 8">
    <name type="scientific">Corynebacterium pyruviciproducens</name>
    <dbReference type="NCBI Taxonomy" id="598660"/>
    <lineage>
        <taxon>Bacteria</taxon>
        <taxon>Bacillati</taxon>
        <taxon>Actinomycetota</taxon>
        <taxon>Actinomycetes</taxon>
        <taxon>Mycobacteriales</taxon>
        <taxon>Corynebacteriaceae</taxon>
        <taxon>Corynebacterium</taxon>
    </lineage>
</organism>
<feature type="transmembrane region" description="Helical" evidence="6">
    <location>
        <begin position="389"/>
        <end position="408"/>
    </location>
</feature>
<feature type="transmembrane region" description="Helical" evidence="6">
    <location>
        <begin position="414"/>
        <end position="434"/>
    </location>
</feature>
<dbReference type="Pfam" id="PF01554">
    <property type="entry name" value="MatE"/>
    <property type="match status" value="2"/>
</dbReference>
<feature type="transmembrane region" description="Helical" evidence="6">
    <location>
        <begin position="142"/>
        <end position="162"/>
    </location>
</feature>
<dbReference type="PANTHER" id="PTHR42893:SF46">
    <property type="entry name" value="PROTEIN DETOXIFICATION 44, CHLOROPLASTIC"/>
    <property type="match status" value="1"/>
</dbReference>
<gene>
    <name evidence="7" type="ORF">CYJ47_04810</name>
</gene>
<feature type="transmembrane region" description="Helical" evidence="6">
    <location>
        <begin position="174"/>
        <end position="192"/>
    </location>
</feature>
<evidence type="ECO:0000256" key="4">
    <source>
        <dbReference type="ARBA" id="ARBA00022989"/>
    </source>
</evidence>
<comment type="similarity">
    <text evidence="2">Belongs to the multi antimicrobial extrusion (MATE) (TC 2.A.66.1) family.</text>
</comment>
<evidence type="ECO:0000256" key="1">
    <source>
        <dbReference type="ARBA" id="ARBA00004141"/>
    </source>
</evidence>
<protein>
    <submittedName>
        <fullName evidence="7">MATE family efflux transporter</fullName>
    </submittedName>
</protein>
<feature type="transmembrane region" description="Helical" evidence="6">
    <location>
        <begin position="279"/>
        <end position="302"/>
    </location>
</feature>
<evidence type="ECO:0000256" key="2">
    <source>
        <dbReference type="ARBA" id="ARBA00010199"/>
    </source>
</evidence>
<comment type="subcellular location">
    <subcellularLocation>
        <location evidence="1">Membrane</location>
        <topology evidence="1">Multi-pass membrane protein</topology>
    </subcellularLocation>
</comment>
<evidence type="ECO:0000313" key="8">
    <source>
        <dbReference type="Proteomes" id="UP000234560"/>
    </source>
</evidence>
<feature type="transmembrane region" description="Helical" evidence="6">
    <location>
        <begin position="244"/>
        <end position="267"/>
    </location>
</feature>
<evidence type="ECO:0000256" key="5">
    <source>
        <dbReference type="ARBA" id="ARBA00023136"/>
    </source>
</evidence>
<dbReference type="AlphaFoldDB" id="A0AAF1BT57"/>
<reference evidence="7" key="2">
    <citation type="submission" date="2023-10" db="EMBL/GenBank/DDBJ databases">
        <authorList>
            <person name="Choi B."/>
        </authorList>
    </citation>
    <scope>NUCLEOTIDE SEQUENCE</scope>
    <source>
        <strain evidence="7">UMB0763</strain>
    </source>
</reference>
<reference evidence="7" key="1">
    <citation type="submission" date="2017-12" db="EMBL/GenBank/DDBJ databases">
        <authorList>
            <person name="Thomas-White K."/>
            <person name="Wolfe A.J."/>
        </authorList>
    </citation>
    <scope>NUCLEOTIDE SEQUENCE</scope>
    <source>
        <strain evidence="7">UMB0763</strain>
    </source>
</reference>
<dbReference type="GO" id="GO:0015297">
    <property type="term" value="F:antiporter activity"/>
    <property type="evidence" value="ECO:0007669"/>
    <property type="project" value="InterPro"/>
</dbReference>
<evidence type="ECO:0000256" key="6">
    <source>
        <dbReference type="SAM" id="Phobius"/>
    </source>
</evidence>
<accession>A0AAF1BT57</accession>
<feature type="transmembrane region" description="Helical" evidence="6">
    <location>
        <begin position="204"/>
        <end position="223"/>
    </location>
</feature>
<dbReference type="RefSeq" id="WP_040426862.1">
    <property type="nucleotide sequence ID" value="NZ_CAMYCO010000048.1"/>
</dbReference>
<dbReference type="Proteomes" id="UP000234560">
    <property type="component" value="Chromosome"/>
</dbReference>
<name>A0AAF1BT57_9CORY</name>
<keyword evidence="5 6" id="KW-0472">Membrane</keyword>
<dbReference type="EMBL" id="CP136958">
    <property type="protein sequence ID" value="WOT03468.1"/>
    <property type="molecule type" value="Genomic_DNA"/>
</dbReference>
<dbReference type="InterPro" id="IPR002528">
    <property type="entry name" value="MATE_fam"/>
</dbReference>
<sequence length="441" mass="46733">MESFSVADTRQVEGDLSKVTFGTILKLALPALGVLAASPLYLLLDTAVVGRLGAVDLAALGAATTIQSQLTTNLTFLSYGTTARASRKFGAGDKKGAIAEGVQATWVALFVGIAICLFVWITAPWLTLWLSNDPGVAGEATIWLRVASLGIPMILITMAGNGWLRGIQNTRTPFYFTLMGVIPSAVSVPFLVDRMGIVGSAWSNLAGQTITSVLFVGFLIYTHKGSWKPQFSVMKQQLVLGRDLIARSLAFQIAFISAAAVAARFGTASLAAHQVLIQLWNFLGLILDSLAIAAQTLVGAALGTKNIGYARSVGDKVARYSGVFGVALAAIIAAGYSLIPAIFTPVAEVQHEMHAVWILFVVMVVLAGVVFGLDGVLLGAADAAYLRNLNIAGVVIGFLPGLALAYYLDGGLPAVWLGLGMFILIRMIGVIWRFRSMRWAK</sequence>
<dbReference type="KEGG" id="cpyr:CYJ47_04810"/>
<evidence type="ECO:0000256" key="3">
    <source>
        <dbReference type="ARBA" id="ARBA00022692"/>
    </source>
</evidence>
<dbReference type="NCBIfam" id="TIGR00797">
    <property type="entry name" value="matE"/>
    <property type="match status" value="1"/>
</dbReference>
<dbReference type="InterPro" id="IPR044644">
    <property type="entry name" value="DinF-like"/>
</dbReference>
<proteinExistence type="inferred from homology"/>
<dbReference type="GO" id="GO:0042910">
    <property type="term" value="F:xenobiotic transmembrane transporter activity"/>
    <property type="evidence" value="ECO:0007669"/>
    <property type="project" value="InterPro"/>
</dbReference>
<keyword evidence="3 6" id="KW-0812">Transmembrane</keyword>
<dbReference type="PANTHER" id="PTHR42893">
    <property type="entry name" value="PROTEIN DETOXIFICATION 44, CHLOROPLASTIC-RELATED"/>
    <property type="match status" value="1"/>
</dbReference>
<feature type="transmembrane region" description="Helical" evidence="6">
    <location>
        <begin position="323"/>
        <end position="343"/>
    </location>
</feature>
<feature type="transmembrane region" description="Helical" evidence="6">
    <location>
        <begin position="104"/>
        <end position="130"/>
    </location>
</feature>
<feature type="transmembrane region" description="Helical" evidence="6">
    <location>
        <begin position="24"/>
        <end position="44"/>
    </location>
</feature>
<evidence type="ECO:0000313" key="7">
    <source>
        <dbReference type="EMBL" id="WOT03468.1"/>
    </source>
</evidence>
<dbReference type="CDD" id="cd13136">
    <property type="entry name" value="MATE_DinF_like"/>
    <property type="match status" value="1"/>
</dbReference>
<dbReference type="GO" id="GO:0005886">
    <property type="term" value="C:plasma membrane"/>
    <property type="evidence" value="ECO:0007669"/>
    <property type="project" value="TreeGrafter"/>
</dbReference>